<dbReference type="InterPro" id="IPR036390">
    <property type="entry name" value="WH_DNA-bd_sf"/>
</dbReference>
<dbReference type="RefSeq" id="WP_108966297.1">
    <property type="nucleotide sequence ID" value="NZ_CP022189.1"/>
</dbReference>
<evidence type="ECO:0000259" key="1">
    <source>
        <dbReference type="PROSITE" id="PS50995"/>
    </source>
</evidence>
<dbReference type="InterPro" id="IPR036388">
    <property type="entry name" value="WH-like_DNA-bd_sf"/>
</dbReference>
<dbReference type="OrthoDB" id="9814496at2"/>
<evidence type="ECO:0000313" key="2">
    <source>
        <dbReference type="EMBL" id="AWI83919.1"/>
    </source>
</evidence>
<dbReference type="PANTHER" id="PTHR33164">
    <property type="entry name" value="TRANSCRIPTIONAL REGULATOR, MARR FAMILY"/>
    <property type="match status" value="1"/>
</dbReference>
<dbReference type="InterPro" id="IPR000835">
    <property type="entry name" value="HTH_MarR-typ"/>
</dbReference>
<dbReference type="Proteomes" id="UP000244915">
    <property type="component" value="Chromosome 1"/>
</dbReference>
<accession>A0A2U8HDF2</accession>
<reference evidence="2 3" key="1">
    <citation type="submission" date="2017-06" db="EMBL/GenBank/DDBJ databases">
        <title>Yangia sp. YSBP01 complete genome sequence.</title>
        <authorList>
            <person name="Woo J.-H."/>
            <person name="Kim H.-S."/>
        </authorList>
    </citation>
    <scope>NUCLEOTIDE SEQUENCE [LARGE SCALE GENOMIC DNA]</scope>
    <source>
        <strain evidence="2 3">YSBP01</strain>
    </source>
</reference>
<dbReference type="Pfam" id="PF12802">
    <property type="entry name" value="MarR_2"/>
    <property type="match status" value="1"/>
</dbReference>
<name>A0A2U8HDF2_9RHOB</name>
<dbReference type="PANTHER" id="PTHR33164:SF95">
    <property type="entry name" value="TRANSCRIPTIONAL REGULATOR"/>
    <property type="match status" value="1"/>
</dbReference>
<dbReference type="Gene3D" id="1.10.10.10">
    <property type="entry name" value="Winged helix-like DNA-binding domain superfamily/Winged helix DNA-binding domain"/>
    <property type="match status" value="1"/>
</dbReference>
<sequence>MADTPKARTSDEHGYQLHEQVGFLLRKAYQRNCTIFSDKIDGALTPMQFSILHRLAEDGPMSQNMLGRSVAMDGATTKGVVDRLGARGLLRTERDPTDRRRHLVSLTPEGVALVDSATYAAIEVSADMLDPLNKRERQTLIRLLGKIAT</sequence>
<dbReference type="EMBL" id="CP022189">
    <property type="protein sequence ID" value="AWI83919.1"/>
    <property type="molecule type" value="Genomic_DNA"/>
</dbReference>
<dbReference type="InterPro" id="IPR039422">
    <property type="entry name" value="MarR/SlyA-like"/>
</dbReference>
<gene>
    <name evidence="2" type="ORF">CEW88_09660</name>
</gene>
<protein>
    <submittedName>
        <fullName evidence="2">MarR family transcriptional regulator</fullName>
    </submittedName>
</protein>
<dbReference type="GO" id="GO:0006950">
    <property type="term" value="P:response to stress"/>
    <property type="evidence" value="ECO:0007669"/>
    <property type="project" value="TreeGrafter"/>
</dbReference>
<proteinExistence type="predicted"/>
<dbReference type="SMART" id="SM00347">
    <property type="entry name" value="HTH_MARR"/>
    <property type="match status" value="1"/>
</dbReference>
<feature type="domain" description="HTH marR-type" evidence="1">
    <location>
        <begin position="18"/>
        <end position="149"/>
    </location>
</feature>
<dbReference type="PROSITE" id="PS50995">
    <property type="entry name" value="HTH_MARR_2"/>
    <property type="match status" value="1"/>
</dbReference>
<dbReference type="PRINTS" id="PR00598">
    <property type="entry name" value="HTHMARR"/>
</dbReference>
<dbReference type="KEGG" id="ypac:CEW88_09660"/>
<dbReference type="GO" id="GO:0003700">
    <property type="term" value="F:DNA-binding transcription factor activity"/>
    <property type="evidence" value="ECO:0007669"/>
    <property type="project" value="InterPro"/>
</dbReference>
<evidence type="ECO:0000313" key="3">
    <source>
        <dbReference type="Proteomes" id="UP000244915"/>
    </source>
</evidence>
<dbReference type="SUPFAM" id="SSF46785">
    <property type="entry name" value="Winged helix' DNA-binding domain"/>
    <property type="match status" value="1"/>
</dbReference>
<dbReference type="AlphaFoldDB" id="A0A2U8HDF2"/>
<organism evidence="2 3">
    <name type="scientific">Alloyangia pacifica</name>
    <dbReference type="NCBI Taxonomy" id="311180"/>
    <lineage>
        <taxon>Bacteria</taxon>
        <taxon>Pseudomonadati</taxon>
        <taxon>Pseudomonadota</taxon>
        <taxon>Alphaproteobacteria</taxon>
        <taxon>Rhodobacterales</taxon>
        <taxon>Roseobacteraceae</taxon>
        <taxon>Alloyangia</taxon>
    </lineage>
</organism>